<evidence type="ECO:0000256" key="1">
    <source>
        <dbReference type="SAM" id="SignalP"/>
    </source>
</evidence>
<dbReference type="Proteomes" id="UP001304671">
    <property type="component" value="Unassembled WGS sequence"/>
</dbReference>
<keyword evidence="1" id="KW-0732">Signal</keyword>
<keyword evidence="4" id="KW-1185">Reference proteome</keyword>
<gene>
    <name evidence="3" type="ORF">VB264_07380</name>
</gene>
<sequence length="422" mass="49137">MKKRYKSLSVQLLTILLLVISSSIQAQQLNTELLPKLLATKPEQFKEIVDNADKYRVQILYTQIDRDKKNRPTFTSYGFRINNTEYFYPASTVKFPASVMALEKINQLNIKRLSKETPMFTGAEYERHTPVTKDSTAENGLPSVAHYIKKILMVSDNDAFNRLYEFMGQEAFNETLRQKGYQDTRIYHRLQVGMNLEQNRRTNPIKFMEDGKVLYEQPMVVSEKSYSSPTPITIGKGYMRGDSLVKEPFAFTDRNFFPLLAQQSILKSVLFPEAVSAKQRFQLTDADYQFLYQYMSQMPNESTYPKYEAPDFYPAYCKFLMYGGNKDAVVNPNIRIFNKVGDAYGFLLDNAYIVDFSTGVEFMLTTVLLCNKDEVFNDDHYDYETIGFPFMKNLGQLIYNYELSRPRKFKPDLSKFKMSYDK</sequence>
<reference evidence="3 4" key="1">
    <citation type="submission" date="2023-12" db="EMBL/GenBank/DDBJ databases">
        <title>Novel species of the genus Arcicella isolated from rivers.</title>
        <authorList>
            <person name="Lu H."/>
        </authorList>
    </citation>
    <scope>NUCLEOTIDE SEQUENCE [LARGE SCALE GENOMIC DNA]</scope>
    <source>
        <strain evidence="3 4">LMG 21963</strain>
    </source>
</reference>
<feature type="domain" description="Beta-lactamase class A catalytic" evidence="2">
    <location>
        <begin position="79"/>
        <end position="215"/>
    </location>
</feature>
<dbReference type="GO" id="GO:0016787">
    <property type="term" value="F:hydrolase activity"/>
    <property type="evidence" value="ECO:0007669"/>
    <property type="project" value="UniProtKB-KW"/>
</dbReference>
<feature type="chain" id="PRO_5046511954" evidence="1">
    <location>
        <begin position="27"/>
        <end position="422"/>
    </location>
</feature>
<dbReference type="EMBL" id="JAYFUL010000008">
    <property type="protein sequence ID" value="MEA5257599.1"/>
    <property type="molecule type" value="Genomic_DNA"/>
</dbReference>
<feature type="signal peptide" evidence="1">
    <location>
        <begin position="1"/>
        <end position="26"/>
    </location>
</feature>
<accession>A0ABU5QLN2</accession>
<dbReference type="SUPFAM" id="SSF56601">
    <property type="entry name" value="beta-lactamase/transpeptidase-like"/>
    <property type="match status" value="1"/>
</dbReference>
<dbReference type="InterPro" id="IPR012338">
    <property type="entry name" value="Beta-lactam/transpept-like"/>
</dbReference>
<dbReference type="InterPro" id="IPR045155">
    <property type="entry name" value="Beta-lactam_cat"/>
</dbReference>
<evidence type="ECO:0000313" key="4">
    <source>
        <dbReference type="Proteomes" id="UP001304671"/>
    </source>
</evidence>
<comment type="caution">
    <text evidence="3">The sequence shown here is derived from an EMBL/GenBank/DDBJ whole genome shotgun (WGS) entry which is preliminary data.</text>
</comment>
<evidence type="ECO:0000259" key="2">
    <source>
        <dbReference type="Pfam" id="PF13354"/>
    </source>
</evidence>
<keyword evidence="3" id="KW-0378">Hydrolase</keyword>
<dbReference type="Pfam" id="PF13354">
    <property type="entry name" value="Beta-lactamase2"/>
    <property type="match status" value="1"/>
</dbReference>
<evidence type="ECO:0000313" key="3">
    <source>
        <dbReference type="EMBL" id="MEA5257599.1"/>
    </source>
</evidence>
<dbReference type="RefSeq" id="WP_323248078.1">
    <property type="nucleotide sequence ID" value="NZ_JAYFUL010000008.1"/>
</dbReference>
<organism evidence="3 4">
    <name type="scientific">Arcicella aquatica</name>
    <dbReference type="NCBI Taxonomy" id="217141"/>
    <lineage>
        <taxon>Bacteria</taxon>
        <taxon>Pseudomonadati</taxon>
        <taxon>Bacteroidota</taxon>
        <taxon>Cytophagia</taxon>
        <taxon>Cytophagales</taxon>
        <taxon>Flectobacillaceae</taxon>
        <taxon>Arcicella</taxon>
    </lineage>
</organism>
<dbReference type="Gene3D" id="3.40.710.10">
    <property type="entry name" value="DD-peptidase/beta-lactamase superfamily"/>
    <property type="match status" value="1"/>
</dbReference>
<protein>
    <submittedName>
        <fullName evidence="3">Serine hydrolase</fullName>
    </submittedName>
</protein>
<name>A0ABU5QLN2_9BACT</name>
<proteinExistence type="predicted"/>